<reference evidence="1" key="1">
    <citation type="submission" date="2023-03" db="EMBL/GenBank/DDBJ databases">
        <title>Massive genome expansion in bonnet fungi (Mycena s.s.) driven by repeated elements and novel gene families across ecological guilds.</title>
        <authorList>
            <consortium name="Lawrence Berkeley National Laboratory"/>
            <person name="Harder C.B."/>
            <person name="Miyauchi S."/>
            <person name="Viragh M."/>
            <person name="Kuo A."/>
            <person name="Thoen E."/>
            <person name="Andreopoulos B."/>
            <person name="Lu D."/>
            <person name="Skrede I."/>
            <person name="Drula E."/>
            <person name="Henrissat B."/>
            <person name="Morin E."/>
            <person name="Kohler A."/>
            <person name="Barry K."/>
            <person name="LaButti K."/>
            <person name="Morin E."/>
            <person name="Salamov A."/>
            <person name="Lipzen A."/>
            <person name="Mereny Z."/>
            <person name="Hegedus B."/>
            <person name="Baldrian P."/>
            <person name="Stursova M."/>
            <person name="Weitz H."/>
            <person name="Taylor A."/>
            <person name="Grigoriev I.V."/>
            <person name="Nagy L.G."/>
            <person name="Martin F."/>
            <person name="Kauserud H."/>
        </authorList>
    </citation>
    <scope>NUCLEOTIDE SEQUENCE</scope>
    <source>
        <strain evidence="1">CBHHK173m</strain>
    </source>
</reference>
<evidence type="ECO:0000313" key="2">
    <source>
        <dbReference type="Proteomes" id="UP001222325"/>
    </source>
</evidence>
<protein>
    <submittedName>
        <fullName evidence="1">Uncharacterized protein</fullName>
    </submittedName>
</protein>
<proteinExistence type="predicted"/>
<keyword evidence="2" id="KW-1185">Reference proteome</keyword>
<dbReference type="Proteomes" id="UP001222325">
    <property type="component" value="Unassembled WGS sequence"/>
</dbReference>
<comment type="caution">
    <text evidence="1">The sequence shown here is derived from an EMBL/GenBank/DDBJ whole genome shotgun (WGS) entry which is preliminary data.</text>
</comment>
<organism evidence="1 2">
    <name type="scientific">Mycena belliarum</name>
    <dbReference type="NCBI Taxonomy" id="1033014"/>
    <lineage>
        <taxon>Eukaryota</taxon>
        <taxon>Fungi</taxon>
        <taxon>Dikarya</taxon>
        <taxon>Basidiomycota</taxon>
        <taxon>Agaricomycotina</taxon>
        <taxon>Agaricomycetes</taxon>
        <taxon>Agaricomycetidae</taxon>
        <taxon>Agaricales</taxon>
        <taxon>Marasmiineae</taxon>
        <taxon>Mycenaceae</taxon>
        <taxon>Mycena</taxon>
    </lineage>
</organism>
<accession>A0AAD6TUB5</accession>
<evidence type="ECO:0000313" key="1">
    <source>
        <dbReference type="EMBL" id="KAJ7079603.1"/>
    </source>
</evidence>
<gene>
    <name evidence="1" type="ORF">B0H15DRAFT_998324</name>
</gene>
<dbReference type="AlphaFoldDB" id="A0AAD6TUB5"/>
<sequence length="318" mass="35299">MSDDAILKFYGLARVLAEQDLQPVRARWMDTLDHVGTFPFDSLPVEIAVVILKLATTKSSAYSVLMRTSRGIAALVRFECVPESVVLSNRQSAISFYMCISVHPGVGAAVKQLWFIPALTSKQSAIVGPAILSACFHLKRLVCFPQLVIDICNANTFRHVALMDLTLVASVMPWQALLGTHHGATFFNQIRNMRLIAGNGGTPPAIPPHGTSFLSLCELTITSGTTACVQTYLLNLPRFPNLTRVVVTVSYMDWRDIGPNFLMTEPELADTRLCVVHCPKKWKELEIWKKGPFAIWNMGVTEWNTRARDTGAQPKAWK</sequence>
<name>A0AAD6TUB5_9AGAR</name>
<dbReference type="EMBL" id="JARJCN010000059">
    <property type="protein sequence ID" value="KAJ7079603.1"/>
    <property type="molecule type" value="Genomic_DNA"/>
</dbReference>